<dbReference type="InterPro" id="IPR001451">
    <property type="entry name" value="Hexapep"/>
</dbReference>
<dbReference type="CDD" id="cd04647">
    <property type="entry name" value="LbH_MAT_like"/>
    <property type="match status" value="1"/>
</dbReference>
<keyword evidence="1" id="KW-0812">Transmembrane</keyword>
<organism evidence="2 3">
    <name type="scientific">Leptospira inadai serovar Lyme</name>
    <dbReference type="NCBI Taxonomy" id="293084"/>
    <lineage>
        <taxon>Bacteria</taxon>
        <taxon>Pseudomonadati</taxon>
        <taxon>Spirochaetota</taxon>
        <taxon>Spirochaetia</taxon>
        <taxon>Leptospirales</taxon>
        <taxon>Leptospiraceae</taxon>
        <taxon>Leptospira</taxon>
    </lineage>
</organism>
<evidence type="ECO:0000256" key="1">
    <source>
        <dbReference type="SAM" id="Phobius"/>
    </source>
</evidence>
<evidence type="ECO:0000313" key="3">
    <source>
        <dbReference type="Proteomes" id="UP000094669"/>
    </source>
</evidence>
<dbReference type="InterPro" id="IPR051159">
    <property type="entry name" value="Hexapeptide_acetyltransf"/>
</dbReference>
<proteinExistence type="predicted"/>
<dbReference type="Proteomes" id="UP000094669">
    <property type="component" value="Unassembled WGS sequence"/>
</dbReference>
<feature type="transmembrane region" description="Helical" evidence="1">
    <location>
        <begin position="15"/>
        <end position="35"/>
    </location>
</feature>
<dbReference type="Gene3D" id="2.160.10.10">
    <property type="entry name" value="Hexapeptide repeat proteins"/>
    <property type="match status" value="1"/>
</dbReference>
<gene>
    <name evidence="2" type="ORF">BES34_007350</name>
</gene>
<dbReference type="EMBL" id="MCRM02000005">
    <property type="protein sequence ID" value="PNV75836.1"/>
    <property type="molecule type" value="Genomic_DNA"/>
</dbReference>
<evidence type="ECO:0000313" key="2">
    <source>
        <dbReference type="EMBL" id="PNV75836.1"/>
    </source>
</evidence>
<dbReference type="Pfam" id="PF00132">
    <property type="entry name" value="Hexapep"/>
    <property type="match status" value="1"/>
</dbReference>
<comment type="caution">
    <text evidence="2">The sequence shown here is derived from an EMBL/GenBank/DDBJ whole genome shotgun (WGS) entry which is preliminary data.</text>
</comment>
<dbReference type="SUPFAM" id="SSF51161">
    <property type="entry name" value="Trimeric LpxA-like enzymes"/>
    <property type="match status" value="1"/>
</dbReference>
<accession>A0ABX4YKM8</accession>
<dbReference type="PANTHER" id="PTHR23416">
    <property type="entry name" value="SIALIC ACID SYNTHASE-RELATED"/>
    <property type="match status" value="1"/>
</dbReference>
<evidence type="ECO:0008006" key="4">
    <source>
        <dbReference type="Google" id="ProtNLM"/>
    </source>
</evidence>
<sequence length="198" mass="21977">MKIKFLFQNLEGYRIRILTLLVTVYVTLRYFHYFIRIGAKTRFLGVPEFDPDLREPLSVELGNFVAIHPNVSFRGRGKLKIGEHSSINSGVIFGLTCDMSVGSHVMIADRVSFRTADHDFTDLEVPMLEQGEIRGSITIEDDVWIGANVTVLRGVTIHRGAIVGANAVVTKDVDEYSIVGGVPARVIGNRKSKASKTE</sequence>
<name>A0ABX4YKM8_9LEPT</name>
<protein>
    <recommendedName>
        <fullName evidence="4">Transferase hexapeptide repeat protein</fullName>
    </recommendedName>
</protein>
<keyword evidence="3" id="KW-1185">Reference proteome</keyword>
<keyword evidence="1" id="KW-1133">Transmembrane helix</keyword>
<dbReference type="InterPro" id="IPR011004">
    <property type="entry name" value="Trimer_LpxA-like_sf"/>
</dbReference>
<keyword evidence="1" id="KW-0472">Membrane</keyword>
<reference evidence="2" key="1">
    <citation type="submission" date="2018-01" db="EMBL/GenBank/DDBJ databases">
        <title>Genomic characterization of Leptospira inadai serogroup Lyme isolated from captured rat in Brazil and comparative analysis with human reference strain.</title>
        <authorList>
            <person name="Moreno L.Z."/>
            <person name="Loureiro A.P."/>
            <person name="Miraglia F."/>
            <person name="Kremer F.S."/>
            <person name="Eslabao M.R."/>
            <person name="Dellagostin O.A."/>
            <person name="Lilenbaum W."/>
            <person name="Moreno A.M."/>
        </authorList>
    </citation>
    <scope>NUCLEOTIDE SEQUENCE [LARGE SCALE GENOMIC DNA]</scope>
    <source>
        <strain evidence="2">M34/99</strain>
    </source>
</reference>